<keyword evidence="18" id="KW-1185">Reference proteome</keyword>
<dbReference type="SUPFAM" id="SSF56935">
    <property type="entry name" value="Porins"/>
    <property type="match status" value="1"/>
</dbReference>
<evidence type="ECO:0000256" key="7">
    <source>
        <dbReference type="ARBA" id="ARBA00023065"/>
    </source>
</evidence>
<dbReference type="InterPro" id="IPR037066">
    <property type="entry name" value="Plug_dom_sf"/>
</dbReference>
<feature type="domain" description="TonB-dependent receptor-like beta-barrel" evidence="15">
    <location>
        <begin position="205"/>
        <end position="591"/>
    </location>
</feature>
<keyword evidence="5 12" id="KW-0812">Transmembrane</keyword>
<evidence type="ECO:0000256" key="2">
    <source>
        <dbReference type="ARBA" id="ARBA00009810"/>
    </source>
</evidence>
<dbReference type="InterPro" id="IPR012910">
    <property type="entry name" value="Plug_dom"/>
</dbReference>
<dbReference type="Pfam" id="PF07715">
    <property type="entry name" value="Plug"/>
    <property type="match status" value="1"/>
</dbReference>
<comment type="subcellular location">
    <subcellularLocation>
        <location evidence="1 12">Cell outer membrane</location>
        <topology evidence="1 12">Multi-pass membrane protein</topology>
    </subcellularLocation>
</comment>
<comment type="similarity">
    <text evidence="2 12 13">Belongs to the TonB-dependent receptor family.</text>
</comment>
<evidence type="ECO:0000256" key="5">
    <source>
        <dbReference type="ARBA" id="ARBA00022692"/>
    </source>
</evidence>
<organism evidence="17 18">
    <name type="scientific">Undibacterium griseum</name>
    <dbReference type="NCBI Taxonomy" id="2762295"/>
    <lineage>
        <taxon>Bacteria</taxon>
        <taxon>Pseudomonadati</taxon>
        <taxon>Pseudomonadota</taxon>
        <taxon>Betaproteobacteria</taxon>
        <taxon>Burkholderiales</taxon>
        <taxon>Oxalobacteraceae</taxon>
        <taxon>Undibacterium</taxon>
    </lineage>
</organism>
<evidence type="ECO:0000313" key="18">
    <source>
        <dbReference type="Proteomes" id="UP000613113"/>
    </source>
</evidence>
<gene>
    <name evidence="17" type="ORF">H8K27_15815</name>
</gene>
<evidence type="ECO:0000256" key="14">
    <source>
        <dbReference type="SAM" id="SignalP"/>
    </source>
</evidence>
<dbReference type="EMBL" id="JACOGC010000009">
    <property type="protein sequence ID" value="MBC3886594.1"/>
    <property type="molecule type" value="Genomic_DNA"/>
</dbReference>
<evidence type="ECO:0000256" key="6">
    <source>
        <dbReference type="ARBA" id="ARBA00022729"/>
    </source>
</evidence>
<evidence type="ECO:0000256" key="4">
    <source>
        <dbReference type="ARBA" id="ARBA00022452"/>
    </source>
</evidence>
<proteinExistence type="inferred from homology"/>
<keyword evidence="10 17" id="KW-0675">Receptor</keyword>
<dbReference type="InterPro" id="IPR036942">
    <property type="entry name" value="Beta-barrel_TonB_sf"/>
</dbReference>
<protein>
    <submittedName>
        <fullName evidence="17">TonB-dependent receptor</fullName>
    </submittedName>
</protein>
<dbReference type="Pfam" id="PF00593">
    <property type="entry name" value="TonB_dep_Rec_b-barrel"/>
    <property type="match status" value="1"/>
</dbReference>
<evidence type="ECO:0000313" key="17">
    <source>
        <dbReference type="EMBL" id="MBC3886594.1"/>
    </source>
</evidence>
<sequence length="620" mass="66074">MNSVLKPLAIGLAVAAAFPSVSSAQTANAVVASTASSVIITAGRQAQAAKDVLADNAVITAEEIAQSGAATIVDLLQQQRGIEIARNGGPGTNSALFMRGGNNSQILVLVDGVRVGSSTTGGATWSNIPLNQIDHVEIVYGPLSSLYGADAMSGVIQIFTKKTAGALSPTAAVGVGSYGTRKMQAGISGSISNSLSFALNAGHDENEGFSATKPGAGIYTYNPDKDGYKLDSFSARMNLQISRDSEAGASYLKSRLNAQFDAGPSYDDHNVQNLETITLHGKTKISDIWTASLQVAQSADQTFTDASYGQSQIDTRQSFITLQNDIRIDKDVLQLIAERREENVATTIAGLNGQRRTGSLAASYVLKRDAHLASASVRYDNSSVYGSNTTGNLAYGYRLSDAWRVNASYGTSFRAPTFNELYYPGYGVAGNKPESAKNAEIGVYYELGDTQLSAVYYQNRATDLLVSTYVCPVETATHPYGCAYNVNQATMSGLTLGAATRLGDWSLRGSLDLQDPKDDTTGLRLARRSKQHGTLAAEYVVSALKLGVETVLSGNRYDDVANKKMLPGYGLLNLYGTYALTRDLSLIGRWNNALNKDYELAKNYATPGSNLYVGLNYGFR</sequence>
<keyword evidence="8 13" id="KW-0798">TonB box</keyword>
<evidence type="ECO:0000256" key="1">
    <source>
        <dbReference type="ARBA" id="ARBA00004571"/>
    </source>
</evidence>
<keyword evidence="4 12" id="KW-1134">Transmembrane beta strand</keyword>
<feature type="signal peptide" evidence="14">
    <location>
        <begin position="1"/>
        <end position="24"/>
    </location>
</feature>
<evidence type="ECO:0000256" key="13">
    <source>
        <dbReference type="RuleBase" id="RU003357"/>
    </source>
</evidence>
<accession>A0ABR6YRS4</accession>
<dbReference type="PROSITE" id="PS52016">
    <property type="entry name" value="TONB_DEPENDENT_REC_3"/>
    <property type="match status" value="1"/>
</dbReference>
<reference evidence="17 18" key="1">
    <citation type="submission" date="2020-08" db="EMBL/GenBank/DDBJ databases">
        <title>Novel species isolated from subtropical streams in China.</title>
        <authorList>
            <person name="Lu H."/>
        </authorList>
    </citation>
    <scope>NUCLEOTIDE SEQUENCE [LARGE SCALE GENOMIC DNA]</scope>
    <source>
        <strain evidence="17 18">FT31W</strain>
    </source>
</reference>
<evidence type="ECO:0000256" key="11">
    <source>
        <dbReference type="ARBA" id="ARBA00023237"/>
    </source>
</evidence>
<keyword evidence="11 12" id="KW-0998">Cell outer membrane</keyword>
<evidence type="ECO:0000256" key="12">
    <source>
        <dbReference type="PROSITE-ProRule" id="PRU01360"/>
    </source>
</evidence>
<dbReference type="PANTHER" id="PTHR30069:SF53">
    <property type="entry name" value="COLICIN I RECEPTOR-RELATED"/>
    <property type="match status" value="1"/>
</dbReference>
<comment type="caution">
    <text evidence="17">The sequence shown here is derived from an EMBL/GenBank/DDBJ whole genome shotgun (WGS) entry which is preliminary data.</text>
</comment>
<evidence type="ECO:0000259" key="16">
    <source>
        <dbReference type="Pfam" id="PF07715"/>
    </source>
</evidence>
<dbReference type="Gene3D" id="2.40.170.20">
    <property type="entry name" value="TonB-dependent receptor, beta-barrel domain"/>
    <property type="match status" value="1"/>
</dbReference>
<name>A0ABR6YRS4_9BURK</name>
<evidence type="ECO:0000256" key="10">
    <source>
        <dbReference type="ARBA" id="ARBA00023170"/>
    </source>
</evidence>
<evidence type="ECO:0000256" key="9">
    <source>
        <dbReference type="ARBA" id="ARBA00023136"/>
    </source>
</evidence>
<keyword evidence="9 12" id="KW-0472">Membrane</keyword>
<dbReference type="Gene3D" id="2.170.130.10">
    <property type="entry name" value="TonB-dependent receptor, plug domain"/>
    <property type="match status" value="1"/>
</dbReference>
<feature type="chain" id="PRO_5047091258" evidence="14">
    <location>
        <begin position="25"/>
        <end position="620"/>
    </location>
</feature>
<dbReference type="RefSeq" id="WP_186864140.1">
    <property type="nucleotide sequence ID" value="NZ_JACOGC010000009.1"/>
</dbReference>
<evidence type="ECO:0000259" key="15">
    <source>
        <dbReference type="Pfam" id="PF00593"/>
    </source>
</evidence>
<evidence type="ECO:0000256" key="8">
    <source>
        <dbReference type="ARBA" id="ARBA00023077"/>
    </source>
</evidence>
<dbReference type="Proteomes" id="UP000613113">
    <property type="component" value="Unassembled WGS sequence"/>
</dbReference>
<keyword evidence="7" id="KW-0406">Ion transport</keyword>
<dbReference type="InterPro" id="IPR039426">
    <property type="entry name" value="TonB-dep_rcpt-like"/>
</dbReference>
<dbReference type="InterPro" id="IPR000531">
    <property type="entry name" value="Beta-barrel_TonB"/>
</dbReference>
<dbReference type="PANTHER" id="PTHR30069">
    <property type="entry name" value="TONB-DEPENDENT OUTER MEMBRANE RECEPTOR"/>
    <property type="match status" value="1"/>
</dbReference>
<feature type="domain" description="TonB-dependent receptor plug" evidence="16">
    <location>
        <begin position="50"/>
        <end position="155"/>
    </location>
</feature>
<keyword evidence="3 12" id="KW-0813">Transport</keyword>
<evidence type="ECO:0000256" key="3">
    <source>
        <dbReference type="ARBA" id="ARBA00022448"/>
    </source>
</evidence>
<keyword evidence="6 14" id="KW-0732">Signal</keyword>
<dbReference type="CDD" id="cd01347">
    <property type="entry name" value="ligand_gated_channel"/>
    <property type="match status" value="1"/>
</dbReference>